<evidence type="ECO:0000313" key="1">
    <source>
        <dbReference type="EMBL" id="MFC4736358.1"/>
    </source>
</evidence>
<evidence type="ECO:0000313" key="2">
    <source>
        <dbReference type="Proteomes" id="UP001595896"/>
    </source>
</evidence>
<dbReference type="Proteomes" id="UP001595896">
    <property type="component" value="Unassembled WGS sequence"/>
</dbReference>
<reference evidence="2" key="1">
    <citation type="journal article" date="2019" name="Int. J. Syst. Evol. Microbiol.">
        <title>The Global Catalogue of Microorganisms (GCM) 10K type strain sequencing project: providing services to taxonomists for standard genome sequencing and annotation.</title>
        <authorList>
            <consortium name="The Broad Institute Genomics Platform"/>
            <consortium name="The Broad Institute Genome Sequencing Center for Infectious Disease"/>
            <person name="Wu L."/>
            <person name="Ma J."/>
        </authorList>
    </citation>
    <scope>NUCLEOTIDE SEQUENCE [LARGE SCALE GENOMIC DNA]</scope>
    <source>
        <strain evidence="2">JCM 12165</strain>
    </source>
</reference>
<protein>
    <submittedName>
        <fullName evidence="1">Uncharacterized protein</fullName>
    </submittedName>
</protein>
<gene>
    <name evidence="1" type="ORF">ACFO4L_07145</name>
</gene>
<dbReference type="EMBL" id="JBHSGK010000005">
    <property type="protein sequence ID" value="MFC4736358.1"/>
    <property type="molecule type" value="Genomic_DNA"/>
</dbReference>
<sequence length="99" mass="11227">MMSYASALFCHHADPGTYFQSTAARMKQKAAGCQFIFDAGTSFFHDRFYVYASSIRGTEYRITLSREQSETLQKKGPGSLEHFLWSELEKQGFPAAKVQ</sequence>
<comment type="caution">
    <text evidence="1">The sequence shown here is derived from an EMBL/GenBank/DDBJ whole genome shotgun (WGS) entry which is preliminary data.</text>
</comment>
<name>A0ABV9NSH1_9BACI</name>
<dbReference type="RefSeq" id="WP_377909004.1">
    <property type="nucleotide sequence ID" value="NZ_JBHSGK010000005.1"/>
</dbReference>
<keyword evidence="2" id="KW-1185">Reference proteome</keyword>
<accession>A0ABV9NSH1</accession>
<proteinExistence type="predicted"/>
<organism evidence="1 2">
    <name type="scientific">Bacillus daqingensis</name>
    <dbReference type="NCBI Taxonomy" id="872396"/>
    <lineage>
        <taxon>Bacteria</taxon>
        <taxon>Bacillati</taxon>
        <taxon>Bacillota</taxon>
        <taxon>Bacilli</taxon>
        <taxon>Bacillales</taxon>
        <taxon>Bacillaceae</taxon>
        <taxon>Bacillus</taxon>
    </lineage>
</organism>